<dbReference type="Proteomes" id="UP001592528">
    <property type="component" value="Unassembled WGS sequence"/>
</dbReference>
<proteinExistence type="predicted"/>
<evidence type="ECO:0008006" key="4">
    <source>
        <dbReference type="Google" id="ProtNLM"/>
    </source>
</evidence>
<evidence type="ECO:0000256" key="1">
    <source>
        <dbReference type="SAM" id="Phobius"/>
    </source>
</evidence>
<organism evidence="2 3">
    <name type="scientific">Streptacidiphilus cavernicola</name>
    <dbReference type="NCBI Taxonomy" id="3342716"/>
    <lineage>
        <taxon>Bacteria</taxon>
        <taxon>Bacillati</taxon>
        <taxon>Actinomycetota</taxon>
        <taxon>Actinomycetes</taxon>
        <taxon>Kitasatosporales</taxon>
        <taxon>Streptomycetaceae</taxon>
        <taxon>Streptacidiphilus</taxon>
    </lineage>
</organism>
<gene>
    <name evidence="2" type="ORF">ACEZDJ_40090</name>
</gene>
<name>A0ABV6V1I4_9ACTN</name>
<keyword evidence="1" id="KW-1133">Transmembrane helix</keyword>
<dbReference type="RefSeq" id="WP_157624191.1">
    <property type="nucleotide sequence ID" value="NZ_JBHEZZ010000048.1"/>
</dbReference>
<feature type="transmembrane region" description="Helical" evidence="1">
    <location>
        <begin position="32"/>
        <end position="51"/>
    </location>
</feature>
<keyword evidence="1" id="KW-0812">Transmembrane</keyword>
<keyword evidence="1" id="KW-0472">Membrane</keyword>
<comment type="caution">
    <text evidence="2">The sequence shown here is derived from an EMBL/GenBank/DDBJ whole genome shotgun (WGS) entry which is preliminary data.</text>
</comment>
<sequence>MQRPIPHRATVATTLGVTAATAAADTVAGPTWYFALLPLVSAAVALGLEVYRHRRVAVQEAFDRTQQALRARTDVELTAEAAGLIRQLPDPHDRARAALTLLLIHKWSPP</sequence>
<evidence type="ECO:0000313" key="3">
    <source>
        <dbReference type="Proteomes" id="UP001592528"/>
    </source>
</evidence>
<keyword evidence="3" id="KW-1185">Reference proteome</keyword>
<dbReference type="EMBL" id="JBHEZZ010000048">
    <property type="protein sequence ID" value="MFC1407496.1"/>
    <property type="molecule type" value="Genomic_DNA"/>
</dbReference>
<protein>
    <recommendedName>
        <fullName evidence="4">ATP-binding protein</fullName>
    </recommendedName>
</protein>
<evidence type="ECO:0000313" key="2">
    <source>
        <dbReference type="EMBL" id="MFC1407496.1"/>
    </source>
</evidence>
<reference evidence="2 3" key="1">
    <citation type="submission" date="2024-09" db="EMBL/GenBank/DDBJ databases">
        <authorList>
            <person name="Lee S.D."/>
        </authorList>
    </citation>
    <scope>NUCLEOTIDE SEQUENCE [LARGE SCALE GENOMIC DNA]</scope>
    <source>
        <strain evidence="2 3">N1-5</strain>
    </source>
</reference>
<accession>A0ABV6V1I4</accession>